<evidence type="ECO:0000256" key="9">
    <source>
        <dbReference type="ARBA" id="ARBA00023136"/>
    </source>
</evidence>
<evidence type="ECO:0000256" key="6">
    <source>
        <dbReference type="ARBA" id="ARBA00022475"/>
    </source>
</evidence>
<keyword evidence="14" id="KW-1185">Reference proteome</keyword>
<keyword evidence="8 11" id="KW-1133">Transmembrane helix</keyword>
<keyword evidence="6" id="KW-1003">Cell membrane</keyword>
<evidence type="ECO:0000256" key="4">
    <source>
        <dbReference type="ARBA" id="ARBA00016962"/>
    </source>
</evidence>
<evidence type="ECO:0000256" key="3">
    <source>
        <dbReference type="ARBA" id="ARBA00011131"/>
    </source>
</evidence>
<name>A0ABW5WV77_9STAP</name>
<evidence type="ECO:0000256" key="11">
    <source>
        <dbReference type="SAM" id="Phobius"/>
    </source>
</evidence>
<evidence type="ECO:0000313" key="13">
    <source>
        <dbReference type="EMBL" id="MFD2829138.1"/>
    </source>
</evidence>
<keyword evidence="7 11" id="KW-0812">Transmembrane</keyword>
<dbReference type="Proteomes" id="UP001597519">
    <property type="component" value="Unassembled WGS sequence"/>
</dbReference>
<comment type="caution">
    <text evidence="13">The sequence shown here is derived from an EMBL/GenBank/DDBJ whole genome shotgun (WGS) entry which is preliminary data.</text>
</comment>
<sequence>MFLAWKEIVRNKLKFSLVVMVLVMISYLVFLLSGLAGGLMNMNRESIDLWESDAIVLNDDANNTIAQSFISEDELPDIDENNTSIIQTSLIVSNEDNEESAFLFGVEDDTSFIIPSLESGDMFENTGEVIADASLKEEGFEIGDELSLASSDETLEITGFTESAKYNAAPTMYSSMDTVREINPMYGDDTVSAMVIQGDTGDVELDDSLVMMPTEDFINELPGYQAQNLTLNFMIIFLFVISALVIGIFLYVITLQKRQLFGVLKAQGFTNGMLAASVFAQTLILSIIGTTIGLGLTLVTGLFLPDVVPVTFDYVTLSLYAVVLILVALLGGLLSVSSIRKVDPLEAIG</sequence>
<keyword evidence="9 11" id="KW-0472">Membrane</keyword>
<evidence type="ECO:0000256" key="5">
    <source>
        <dbReference type="ARBA" id="ARBA00022448"/>
    </source>
</evidence>
<dbReference type="PANTHER" id="PTHR43738">
    <property type="entry name" value="ABC TRANSPORTER, MEMBRANE PROTEIN"/>
    <property type="match status" value="1"/>
</dbReference>
<evidence type="ECO:0000259" key="12">
    <source>
        <dbReference type="Pfam" id="PF02687"/>
    </source>
</evidence>
<accession>A0ABW5WV77</accession>
<dbReference type="RefSeq" id="WP_377770870.1">
    <property type="nucleotide sequence ID" value="NZ_JBHUOQ010000001.1"/>
</dbReference>
<evidence type="ECO:0000256" key="7">
    <source>
        <dbReference type="ARBA" id="ARBA00022692"/>
    </source>
</evidence>
<keyword evidence="5" id="KW-0813">Transport</keyword>
<feature type="transmembrane region" description="Helical" evidence="11">
    <location>
        <begin position="274"/>
        <end position="305"/>
    </location>
</feature>
<evidence type="ECO:0000256" key="8">
    <source>
        <dbReference type="ARBA" id="ARBA00022989"/>
    </source>
</evidence>
<dbReference type="InterPro" id="IPR051125">
    <property type="entry name" value="ABC-4/HrtB_transporter"/>
</dbReference>
<feature type="transmembrane region" description="Helical" evidence="11">
    <location>
        <begin position="317"/>
        <end position="336"/>
    </location>
</feature>
<evidence type="ECO:0000256" key="2">
    <source>
        <dbReference type="ARBA" id="ARBA00008697"/>
    </source>
</evidence>
<organism evidence="13 14">
    <name type="scientific">Corticicoccus populi</name>
    <dbReference type="NCBI Taxonomy" id="1812821"/>
    <lineage>
        <taxon>Bacteria</taxon>
        <taxon>Bacillati</taxon>
        <taxon>Bacillota</taxon>
        <taxon>Bacilli</taxon>
        <taxon>Bacillales</taxon>
        <taxon>Staphylococcaceae</taxon>
        <taxon>Corticicoccus</taxon>
    </lineage>
</organism>
<dbReference type="Pfam" id="PF02687">
    <property type="entry name" value="FtsX"/>
    <property type="match status" value="1"/>
</dbReference>
<feature type="transmembrane region" description="Helical" evidence="11">
    <location>
        <begin position="15"/>
        <end position="40"/>
    </location>
</feature>
<dbReference type="PANTHER" id="PTHR43738:SF1">
    <property type="entry name" value="HEMIN TRANSPORT SYSTEM PERMEASE PROTEIN HRTB-RELATED"/>
    <property type="match status" value="1"/>
</dbReference>
<comment type="similarity">
    <text evidence="2">Belongs to the ABC-4 integral membrane protein family. HrtB subfamily.</text>
</comment>
<feature type="domain" description="ABC3 transporter permease C-terminal" evidence="12">
    <location>
        <begin position="232"/>
        <end position="344"/>
    </location>
</feature>
<evidence type="ECO:0000313" key="14">
    <source>
        <dbReference type="Proteomes" id="UP001597519"/>
    </source>
</evidence>
<dbReference type="EMBL" id="JBHUOQ010000001">
    <property type="protein sequence ID" value="MFD2829138.1"/>
    <property type="molecule type" value="Genomic_DNA"/>
</dbReference>
<comment type="subunit">
    <text evidence="3">The complex is composed of two ATP-binding proteins (HrtA), two transmembrane proteins (HrtB) and a solute-binding protein.</text>
</comment>
<protein>
    <recommendedName>
        <fullName evidence="4">Putative hemin transport system permease protein HrtB</fullName>
    </recommendedName>
</protein>
<dbReference type="InterPro" id="IPR003838">
    <property type="entry name" value="ABC3_permease_C"/>
</dbReference>
<reference evidence="14" key="1">
    <citation type="journal article" date="2019" name="Int. J. Syst. Evol. Microbiol.">
        <title>The Global Catalogue of Microorganisms (GCM) 10K type strain sequencing project: providing services to taxonomists for standard genome sequencing and annotation.</title>
        <authorList>
            <consortium name="The Broad Institute Genomics Platform"/>
            <consortium name="The Broad Institute Genome Sequencing Center for Infectious Disease"/>
            <person name="Wu L."/>
            <person name="Ma J."/>
        </authorList>
    </citation>
    <scope>NUCLEOTIDE SEQUENCE [LARGE SCALE GENOMIC DNA]</scope>
    <source>
        <strain evidence="14">KCTC 33575</strain>
    </source>
</reference>
<evidence type="ECO:0000256" key="10">
    <source>
        <dbReference type="ARBA" id="ARBA00024973"/>
    </source>
</evidence>
<comment type="function">
    <text evidence="10">Part of the ABC transporter complex hrt involved in hemin import. Responsible for the translocation of the substrate across the membrane.</text>
</comment>
<feature type="transmembrane region" description="Helical" evidence="11">
    <location>
        <begin position="231"/>
        <end position="253"/>
    </location>
</feature>
<evidence type="ECO:0000256" key="1">
    <source>
        <dbReference type="ARBA" id="ARBA00004651"/>
    </source>
</evidence>
<proteinExistence type="inferred from homology"/>
<comment type="subcellular location">
    <subcellularLocation>
        <location evidence="1">Cell membrane</location>
        <topology evidence="1">Multi-pass membrane protein</topology>
    </subcellularLocation>
</comment>
<gene>
    <name evidence="13" type="ORF">ACFSX4_01575</name>
</gene>